<dbReference type="Gene3D" id="3.40.50.1820">
    <property type="entry name" value="alpha/beta hydrolase"/>
    <property type="match status" value="1"/>
</dbReference>
<dbReference type="EMBL" id="BMJC01000003">
    <property type="protein sequence ID" value="GGB05348.1"/>
    <property type="molecule type" value="Genomic_DNA"/>
</dbReference>
<evidence type="ECO:0000313" key="4">
    <source>
        <dbReference type="Proteomes" id="UP000607559"/>
    </source>
</evidence>
<dbReference type="SUPFAM" id="SSF53474">
    <property type="entry name" value="alpha/beta-Hydrolases"/>
    <property type="match status" value="1"/>
</dbReference>
<feature type="domain" description="Serine aminopeptidase S33" evidence="2">
    <location>
        <begin position="2"/>
        <end position="222"/>
    </location>
</feature>
<sequence>MYEYQYGALAKAGFRAIGITMRGFGHSDKPGAGYNYDTYADDIKSVLDQLQLDNAVLGGFSMGGAIAIHYMNRHHGSHVGKLALFAAAAPCWTKQPDFPYSFFTKEDINQLIELASVNRPALYEEFGKKFTATSTSVPAGIAAWLGTINLKASGFAVQQMLMVLRDADERESLKAIKVNTLILQGRLDSIVSYQLAEQLNKAIPNSKLVPFEKSGHALFVEEADKFNKELIEFAGN</sequence>
<dbReference type="PANTHER" id="PTHR43798:SF31">
    <property type="entry name" value="AB HYDROLASE SUPERFAMILY PROTEIN YCLE"/>
    <property type="match status" value="1"/>
</dbReference>
<dbReference type="InterPro" id="IPR000073">
    <property type="entry name" value="AB_hydrolase_1"/>
</dbReference>
<reference evidence="3" key="2">
    <citation type="submission" date="2020-09" db="EMBL/GenBank/DDBJ databases">
        <authorList>
            <person name="Sun Q."/>
            <person name="Zhou Y."/>
        </authorList>
    </citation>
    <scope>NUCLEOTIDE SEQUENCE</scope>
    <source>
        <strain evidence="3">CGMCC 1.15448</strain>
    </source>
</reference>
<proteinExistence type="predicted"/>
<evidence type="ECO:0000256" key="1">
    <source>
        <dbReference type="ARBA" id="ARBA00022801"/>
    </source>
</evidence>
<evidence type="ECO:0000313" key="3">
    <source>
        <dbReference type="EMBL" id="GGB05348.1"/>
    </source>
</evidence>
<gene>
    <name evidence="3" type="primary">yisY</name>
    <name evidence="3" type="ORF">GCM10011511_30870</name>
</gene>
<dbReference type="AlphaFoldDB" id="A0A8J2UE46"/>
<keyword evidence="1 3" id="KW-0378">Hydrolase</keyword>
<organism evidence="3 4">
    <name type="scientific">Puia dinghuensis</name>
    <dbReference type="NCBI Taxonomy" id="1792502"/>
    <lineage>
        <taxon>Bacteria</taxon>
        <taxon>Pseudomonadati</taxon>
        <taxon>Bacteroidota</taxon>
        <taxon>Chitinophagia</taxon>
        <taxon>Chitinophagales</taxon>
        <taxon>Chitinophagaceae</taxon>
        <taxon>Puia</taxon>
    </lineage>
</organism>
<comment type="caution">
    <text evidence="3">The sequence shown here is derived from an EMBL/GenBank/DDBJ whole genome shotgun (WGS) entry which is preliminary data.</text>
</comment>
<dbReference type="Pfam" id="PF12146">
    <property type="entry name" value="Hydrolase_4"/>
    <property type="match status" value="1"/>
</dbReference>
<dbReference type="InterPro" id="IPR029058">
    <property type="entry name" value="AB_hydrolase_fold"/>
</dbReference>
<evidence type="ECO:0000259" key="2">
    <source>
        <dbReference type="Pfam" id="PF12146"/>
    </source>
</evidence>
<name>A0A8J2UE46_9BACT</name>
<protein>
    <submittedName>
        <fullName evidence="3">AB hydrolase superfamily protein YisY</fullName>
    </submittedName>
</protein>
<dbReference type="PANTHER" id="PTHR43798">
    <property type="entry name" value="MONOACYLGLYCEROL LIPASE"/>
    <property type="match status" value="1"/>
</dbReference>
<dbReference type="InterPro" id="IPR022742">
    <property type="entry name" value="Hydrolase_4"/>
</dbReference>
<dbReference type="GO" id="GO:0016787">
    <property type="term" value="F:hydrolase activity"/>
    <property type="evidence" value="ECO:0007669"/>
    <property type="project" value="UniProtKB-KW"/>
</dbReference>
<accession>A0A8J2UE46</accession>
<dbReference type="GO" id="GO:0016020">
    <property type="term" value="C:membrane"/>
    <property type="evidence" value="ECO:0007669"/>
    <property type="project" value="TreeGrafter"/>
</dbReference>
<keyword evidence="4" id="KW-1185">Reference proteome</keyword>
<dbReference type="PRINTS" id="PR00111">
    <property type="entry name" value="ABHYDROLASE"/>
</dbReference>
<dbReference type="Proteomes" id="UP000607559">
    <property type="component" value="Unassembled WGS sequence"/>
</dbReference>
<dbReference type="InterPro" id="IPR050266">
    <property type="entry name" value="AB_hydrolase_sf"/>
</dbReference>
<reference evidence="3" key="1">
    <citation type="journal article" date="2014" name="Int. J. Syst. Evol. Microbiol.">
        <title>Complete genome sequence of Corynebacterium casei LMG S-19264T (=DSM 44701T), isolated from a smear-ripened cheese.</title>
        <authorList>
            <consortium name="US DOE Joint Genome Institute (JGI-PGF)"/>
            <person name="Walter F."/>
            <person name="Albersmeier A."/>
            <person name="Kalinowski J."/>
            <person name="Ruckert C."/>
        </authorList>
    </citation>
    <scope>NUCLEOTIDE SEQUENCE</scope>
    <source>
        <strain evidence="3">CGMCC 1.15448</strain>
    </source>
</reference>